<dbReference type="AlphaFoldDB" id="A0A317DP10"/>
<feature type="region of interest" description="Disordered" evidence="1">
    <location>
        <begin position="74"/>
        <end position="173"/>
    </location>
</feature>
<feature type="compositionally biased region" description="Basic residues" evidence="1">
    <location>
        <begin position="124"/>
        <end position="135"/>
    </location>
</feature>
<organism evidence="2 3">
    <name type="scientific">Micromonospora sicca</name>
    <dbReference type="NCBI Taxonomy" id="2202420"/>
    <lineage>
        <taxon>Bacteria</taxon>
        <taxon>Bacillati</taxon>
        <taxon>Actinomycetota</taxon>
        <taxon>Actinomycetes</taxon>
        <taxon>Micromonosporales</taxon>
        <taxon>Micromonosporaceae</taxon>
        <taxon>Micromonospora</taxon>
    </lineage>
</organism>
<name>A0A317DP10_9ACTN</name>
<dbReference type="Proteomes" id="UP000246050">
    <property type="component" value="Unassembled WGS sequence"/>
</dbReference>
<evidence type="ECO:0000313" key="2">
    <source>
        <dbReference type="EMBL" id="PWR16431.1"/>
    </source>
</evidence>
<sequence>MFATPRLLDGPSRAGPGLRVGVGVAPVGVGVGAAEGVTDGVALGVADGVTDGVALGVAEEPLGVAELGDVDGISARVTGSSNGSDGVVAADTGRPPSGGRPDPHVNARAQSSAPNASPPTGISQRRRRLAGRGRAPRSWLCFLRGRPPSSASGPCASDSSWRYPLRPAESSCG</sequence>
<proteinExistence type="predicted"/>
<gene>
    <name evidence="2" type="ORF">DKT69_05775</name>
</gene>
<feature type="compositionally biased region" description="Polar residues" evidence="1">
    <location>
        <begin position="108"/>
        <end position="123"/>
    </location>
</feature>
<evidence type="ECO:0000313" key="3">
    <source>
        <dbReference type="Proteomes" id="UP000246050"/>
    </source>
</evidence>
<comment type="caution">
    <text evidence="2">The sequence shown here is derived from an EMBL/GenBank/DDBJ whole genome shotgun (WGS) entry which is preliminary data.</text>
</comment>
<reference evidence="2 3" key="1">
    <citation type="submission" date="2018-05" db="EMBL/GenBank/DDBJ databases">
        <title>Micromonosporas from Atacama Desert.</title>
        <authorList>
            <person name="Carro L."/>
            <person name="Golinska P."/>
            <person name="Klenk H.-P."/>
            <person name="Goodfellow M."/>
        </authorList>
    </citation>
    <scope>NUCLEOTIDE SEQUENCE [LARGE SCALE GENOMIC DNA]</scope>
    <source>
        <strain evidence="2 3">4G51</strain>
    </source>
</reference>
<feature type="compositionally biased region" description="Low complexity" evidence="1">
    <location>
        <begin position="144"/>
        <end position="160"/>
    </location>
</feature>
<dbReference type="EMBL" id="QGKS01000123">
    <property type="protein sequence ID" value="PWR16431.1"/>
    <property type="molecule type" value="Genomic_DNA"/>
</dbReference>
<accession>A0A317DP10</accession>
<protein>
    <submittedName>
        <fullName evidence="2">Uncharacterized protein</fullName>
    </submittedName>
</protein>
<evidence type="ECO:0000256" key="1">
    <source>
        <dbReference type="SAM" id="MobiDB-lite"/>
    </source>
</evidence>